<comment type="caution">
    <text evidence="6">The sequence shown here is derived from an EMBL/GenBank/DDBJ whole genome shotgun (WGS) entry which is preliminary data.</text>
</comment>
<dbReference type="Proteomes" id="UP000632138">
    <property type="component" value="Unassembled WGS sequence"/>
</dbReference>
<feature type="domain" description="RNA polymerase sigma factor 70 region 4 type 2" evidence="5">
    <location>
        <begin position="5"/>
        <end position="54"/>
    </location>
</feature>
<dbReference type="Gene3D" id="1.10.10.10">
    <property type="entry name" value="Winged helix-like DNA-binding domain superfamily/Winged helix DNA-binding domain"/>
    <property type="match status" value="1"/>
</dbReference>
<evidence type="ECO:0000256" key="2">
    <source>
        <dbReference type="ARBA" id="ARBA00023015"/>
    </source>
</evidence>
<dbReference type="RefSeq" id="WP_203375674.1">
    <property type="nucleotide sequence ID" value="NZ_JAENHP010000002.1"/>
</dbReference>
<name>A0ABS2A7L6_9ACTN</name>
<accession>A0ABS2A7L6</accession>
<reference evidence="6 7" key="1">
    <citation type="submission" date="2021-01" db="EMBL/GenBank/DDBJ databases">
        <title>Actinoplanes sp. nov. LDG1-06 isolated from lichen.</title>
        <authorList>
            <person name="Saeng-In P."/>
            <person name="Phongsopitanun W."/>
            <person name="Kanchanasin P."/>
            <person name="Yuki M."/>
            <person name="Kudo T."/>
            <person name="Ohkuma M."/>
            <person name="Tanasupawat S."/>
        </authorList>
    </citation>
    <scope>NUCLEOTIDE SEQUENCE [LARGE SCALE GENOMIC DNA]</scope>
    <source>
        <strain evidence="6 7">LDG1-06</strain>
    </source>
</reference>
<protein>
    <submittedName>
        <fullName evidence="6">Sigma-70 family RNA polymerase sigma factor</fullName>
    </submittedName>
</protein>
<gene>
    <name evidence="6" type="ORF">JIG36_09670</name>
</gene>
<dbReference type="EMBL" id="JAENHP010000002">
    <property type="protein sequence ID" value="MBM2615823.1"/>
    <property type="molecule type" value="Genomic_DNA"/>
</dbReference>
<keyword evidence="7" id="KW-1185">Reference proteome</keyword>
<dbReference type="InterPro" id="IPR013249">
    <property type="entry name" value="RNA_pol_sigma70_r4_t2"/>
</dbReference>
<evidence type="ECO:0000256" key="1">
    <source>
        <dbReference type="ARBA" id="ARBA00010641"/>
    </source>
</evidence>
<dbReference type="Pfam" id="PF08281">
    <property type="entry name" value="Sigma70_r4_2"/>
    <property type="match status" value="1"/>
</dbReference>
<keyword evidence="4" id="KW-0804">Transcription</keyword>
<comment type="similarity">
    <text evidence="1">Belongs to the sigma-70 factor family. ECF subfamily.</text>
</comment>
<evidence type="ECO:0000259" key="5">
    <source>
        <dbReference type="Pfam" id="PF08281"/>
    </source>
</evidence>
<evidence type="ECO:0000256" key="4">
    <source>
        <dbReference type="ARBA" id="ARBA00023163"/>
    </source>
</evidence>
<keyword evidence="3" id="KW-0731">Sigma factor</keyword>
<dbReference type="SUPFAM" id="SSF88659">
    <property type="entry name" value="Sigma3 and sigma4 domains of RNA polymerase sigma factors"/>
    <property type="match status" value="1"/>
</dbReference>
<evidence type="ECO:0000313" key="7">
    <source>
        <dbReference type="Proteomes" id="UP000632138"/>
    </source>
</evidence>
<dbReference type="InterPro" id="IPR013324">
    <property type="entry name" value="RNA_pol_sigma_r3/r4-like"/>
</dbReference>
<evidence type="ECO:0000313" key="6">
    <source>
        <dbReference type="EMBL" id="MBM2615823.1"/>
    </source>
</evidence>
<dbReference type="InterPro" id="IPR036388">
    <property type="entry name" value="WH-like_DNA-bd_sf"/>
</dbReference>
<organism evidence="6 7">
    <name type="scientific">Paractinoplanes ovalisporus</name>
    <dbReference type="NCBI Taxonomy" id="2810368"/>
    <lineage>
        <taxon>Bacteria</taxon>
        <taxon>Bacillati</taxon>
        <taxon>Actinomycetota</taxon>
        <taxon>Actinomycetes</taxon>
        <taxon>Micromonosporales</taxon>
        <taxon>Micromonosporaceae</taxon>
        <taxon>Paractinoplanes</taxon>
    </lineage>
</organism>
<evidence type="ECO:0000256" key="3">
    <source>
        <dbReference type="ARBA" id="ARBA00023082"/>
    </source>
</evidence>
<keyword evidence="2" id="KW-0805">Transcription regulation</keyword>
<proteinExistence type="inferred from homology"/>
<sequence length="80" mass="9100">MPTRQPVEQMLRDLPPQQREILVATFFRRRTTREAAQQLGLAPEVARTRLYNAMCNLSDMITTGGRERTAARLSAASARR</sequence>